<protein>
    <submittedName>
        <fullName evidence="2">Uncharacterized protein</fullName>
    </submittedName>
</protein>
<name>A0A126ZVL9_9MICC</name>
<dbReference type="KEGG" id="satk:SA2016_0525"/>
<evidence type="ECO:0000256" key="1">
    <source>
        <dbReference type="SAM" id="MobiDB-lite"/>
    </source>
</evidence>
<accession>A0A126ZVL9</accession>
<dbReference type="EMBL" id="CP014518">
    <property type="protein sequence ID" value="AMM31219.1"/>
    <property type="molecule type" value="Genomic_DNA"/>
</dbReference>
<organism evidence="2 3">
    <name type="scientific">Sinomonas atrocyanea</name>
    <dbReference type="NCBI Taxonomy" id="37927"/>
    <lineage>
        <taxon>Bacteria</taxon>
        <taxon>Bacillati</taxon>
        <taxon>Actinomycetota</taxon>
        <taxon>Actinomycetes</taxon>
        <taxon>Micrococcales</taxon>
        <taxon>Micrococcaceae</taxon>
        <taxon>Sinomonas</taxon>
    </lineage>
</organism>
<sequence>MHPPEPTYPCYLPVLGEFSRMTPHEGLESIVAQFRASPESGPAGCAGATRRALPTRVICSDRAPHPGFLKSMEQGEAVGNIASVGATRAGARRLGVGTMGAIAALALAGCGAGQAPPPAGTSSAASASAGGSASASAPASATGLATASAAPSSAAPPSAAPSAAPPAAPALKKFTFPDGHLSFEYPAGWSVSVAQGPVLPDGGLDSKIATVRDATGNELATVHSGMYAGGAAGPVSSRTIIEQARVPLPDQRGQAVYAFYADATPDGRTWYSMGIESGPLSASDKSTTGGAVELPNGFLLAHVVFADAPFGSVAAAKAWYASAEGEQLRALFLSLAYA</sequence>
<reference evidence="2 3" key="1">
    <citation type="submission" date="2016-02" db="EMBL/GenBank/DDBJ databases">
        <title>Complete genome of Sinomonas atrocyanea KCTC 3377.</title>
        <authorList>
            <person name="Kim K.M."/>
        </authorList>
    </citation>
    <scope>NUCLEOTIDE SEQUENCE [LARGE SCALE GENOMIC DNA]</scope>
    <source>
        <strain evidence="2 3">KCTC 3377</strain>
    </source>
</reference>
<evidence type="ECO:0000313" key="2">
    <source>
        <dbReference type="EMBL" id="AMM31219.1"/>
    </source>
</evidence>
<feature type="compositionally biased region" description="Low complexity" evidence="1">
    <location>
        <begin position="120"/>
        <end position="138"/>
    </location>
</feature>
<gene>
    <name evidence="2" type="ORF">SA2016_0525</name>
</gene>
<dbReference type="Proteomes" id="UP000070134">
    <property type="component" value="Chromosome"/>
</dbReference>
<dbReference type="AlphaFoldDB" id="A0A126ZVL9"/>
<evidence type="ECO:0000313" key="3">
    <source>
        <dbReference type="Proteomes" id="UP000070134"/>
    </source>
</evidence>
<proteinExistence type="predicted"/>
<feature type="region of interest" description="Disordered" evidence="1">
    <location>
        <begin position="115"/>
        <end position="138"/>
    </location>
</feature>
<dbReference type="PATRIC" id="fig|37927.3.peg.542"/>
<keyword evidence="3" id="KW-1185">Reference proteome</keyword>